<dbReference type="STRING" id="64571.A0A1Y2GTH7"/>
<evidence type="ECO:0000256" key="6">
    <source>
        <dbReference type="SAM" id="Coils"/>
    </source>
</evidence>
<evidence type="ECO:0000256" key="3">
    <source>
        <dbReference type="ARBA" id="ARBA00022490"/>
    </source>
</evidence>
<comment type="subcellular location">
    <subcellularLocation>
        <location evidence="1">Cytoplasm</location>
    </subcellularLocation>
</comment>
<dbReference type="SUPFAM" id="SSF50965">
    <property type="entry name" value="Galactose oxidase, central domain"/>
    <property type="match status" value="1"/>
</dbReference>
<feature type="compositionally biased region" description="Low complexity" evidence="7">
    <location>
        <begin position="12"/>
        <end position="24"/>
    </location>
</feature>
<feature type="region of interest" description="Disordered" evidence="7">
    <location>
        <begin position="1"/>
        <end position="74"/>
    </location>
</feature>
<dbReference type="InParanoid" id="A0A1Y2GTH7"/>
<feature type="compositionally biased region" description="Acidic residues" evidence="7">
    <location>
        <begin position="1870"/>
        <end position="1879"/>
    </location>
</feature>
<dbReference type="PANTHER" id="PTHR46647:SF1">
    <property type="entry name" value="RAB9 EFFECTOR PROTEIN WITH KELCH MOTIFS"/>
    <property type="match status" value="1"/>
</dbReference>
<evidence type="ECO:0000256" key="2">
    <source>
        <dbReference type="ARBA" id="ARBA00022441"/>
    </source>
</evidence>
<protein>
    <submittedName>
        <fullName evidence="8">Uncharacterized protein</fullName>
    </submittedName>
</protein>
<dbReference type="InterPro" id="IPR052124">
    <property type="entry name" value="Rab9_kelch_effector"/>
</dbReference>
<feature type="coiled-coil region" evidence="6">
    <location>
        <begin position="1459"/>
        <end position="1644"/>
    </location>
</feature>
<evidence type="ECO:0000256" key="1">
    <source>
        <dbReference type="ARBA" id="ARBA00004496"/>
    </source>
</evidence>
<dbReference type="Gene3D" id="2.120.10.80">
    <property type="entry name" value="Kelch-type beta propeller"/>
    <property type="match status" value="2"/>
</dbReference>
<feature type="region of interest" description="Disordered" evidence="7">
    <location>
        <begin position="874"/>
        <end position="903"/>
    </location>
</feature>
<feature type="compositionally biased region" description="Basic and acidic residues" evidence="7">
    <location>
        <begin position="1"/>
        <end position="11"/>
    </location>
</feature>
<dbReference type="PANTHER" id="PTHR46647">
    <property type="entry name" value="RAB9 EFFECTOR PROTEIN WITH KELCH MOTIFS"/>
    <property type="match status" value="1"/>
</dbReference>
<dbReference type="InterPro" id="IPR015915">
    <property type="entry name" value="Kelch-typ_b-propeller"/>
</dbReference>
<feature type="compositionally biased region" description="Low complexity" evidence="7">
    <location>
        <begin position="1680"/>
        <end position="1694"/>
    </location>
</feature>
<feature type="compositionally biased region" description="Low complexity" evidence="7">
    <location>
        <begin position="31"/>
        <end position="50"/>
    </location>
</feature>
<feature type="region of interest" description="Disordered" evidence="7">
    <location>
        <begin position="452"/>
        <end position="569"/>
    </location>
</feature>
<feature type="coiled-coil region" evidence="6">
    <location>
        <begin position="1256"/>
        <end position="1325"/>
    </location>
</feature>
<evidence type="ECO:0000313" key="9">
    <source>
        <dbReference type="Proteomes" id="UP000193648"/>
    </source>
</evidence>
<dbReference type="InterPro" id="IPR006652">
    <property type="entry name" value="Kelch_1"/>
</dbReference>
<feature type="compositionally biased region" description="Low complexity" evidence="7">
    <location>
        <begin position="471"/>
        <end position="483"/>
    </location>
</feature>
<name>A0A1Y2GTH7_9FUNG</name>
<feature type="region of interest" description="Disordered" evidence="7">
    <location>
        <begin position="1868"/>
        <end position="1902"/>
    </location>
</feature>
<dbReference type="Proteomes" id="UP000193648">
    <property type="component" value="Unassembled WGS sequence"/>
</dbReference>
<evidence type="ECO:0000256" key="7">
    <source>
        <dbReference type="SAM" id="MobiDB-lite"/>
    </source>
</evidence>
<feature type="compositionally biased region" description="Polar residues" evidence="7">
    <location>
        <begin position="722"/>
        <end position="760"/>
    </location>
</feature>
<dbReference type="RefSeq" id="XP_021882811.1">
    <property type="nucleotide sequence ID" value="XM_022021950.1"/>
</dbReference>
<dbReference type="EMBL" id="MCFF01000012">
    <property type="protein sequence ID" value="ORZ20902.1"/>
    <property type="molecule type" value="Genomic_DNA"/>
</dbReference>
<feature type="coiled-coil region" evidence="6">
    <location>
        <begin position="949"/>
        <end position="1039"/>
    </location>
</feature>
<keyword evidence="4" id="KW-0677">Repeat</keyword>
<feature type="region of interest" description="Disordered" evidence="7">
    <location>
        <begin position="607"/>
        <end position="844"/>
    </location>
</feature>
<feature type="coiled-coil region" evidence="6">
    <location>
        <begin position="1096"/>
        <end position="1186"/>
    </location>
</feature>
<feature type="compositionally biased region" description="Polar residues" evidence="7">
    <location>
        <begin position="694"/>
        <end position="711"/>
    </location>
</feature>
<keyword evidence="3" id="KW-0963">Cytoplasm</keyword>
<evidence type="ECO:0000256" key="5">
    <source>
        <dbReference type="ARBA" id="ARBA00023054"/>
    </source>
</evidence>
<feature type="compositionally biased region" description="Polar residues" evidence="7">
    <location>
        <begin position="1695"/>
        <end position="1715"/>
    </location>
</feature>
<accession>A0A1Y2GTH7</accession>
<proteinExistence type="predicted"/>
<dbReference type="Pfam" id="PF24681">
    <property type="entry name" value="Kelch_KLHDC2_KLHL20_DRC7"/>
    <property type="match status" value="1"/>
</dbReference>
<comment type="caution">
    <text evidence="8">The sequence shown here is derived from an EMBL/GenBank/DDBJ whole genome shotgun (WGS) entry which is preliminary data.</text>
</comment>
<sequence length="1925" mass="212755">MLGLFKKKEDPSASNNNQSNSSKQRPPPPSNGLHGSNNSSNNHGNTSGSPLTGSMSPTGYSQQQQQYQQQQQQQPLQLNNPNLVQTQASFLPYTAGGLPSPQVHSAAPLQAATGSMLPTPQLYWTQRRILGTNPFPRFQHTSSVITNGTDIYLYGGSQDGNTKGDLFIIDSTSLECQLINAAGDEPSLPKSGHSAVNIGQYLIYFGGQNATTGQCDGTLHVLHTGRKEWNKPPIQGPLPTPRHSHTAVSIGTIMYIFGGQNNDFYMDDINAFDMMTITQNPRWEKLEPQTESPPARSGHCACAHEGKIYVFGGADVDYFYNDIWCFDPKALTWTPIPASGYLPTGRHGHSCTVVDGIMYIFGGNSPDGSELNDAYAFKIHERRWYLFQNVGTIASARSGHTMCTVKDRIYVLGGASEQTKLEDSALIYYLEISKIRYPDLPQMIPPRQASSQRLLMSSPPPDSVHSDSDRNSGQNQHQQQQRGPPERPDRPDRRTTQRPTSPPMFSPSDRKGSFSNPTISQHTNQLMNSQMGQHPMTSFASPPPPPPRGISAGAGFSPANSANVGPNDYQAEGLSVATRRQTLRDDFQGGYGGAVIGTASPINSPIASRRAIHPIPSSPSMGASPSPLRVINVSPTSPPPSSRSFSDIGADDTTSPISARPNKDHHSMDFVPPPGTGKGPVEDINPYAMEAITPGSTMSPMVQSPSSTASPSAYIPPPPLMTSFSAAVSGSEGQNIIANSSPRSPLSGVNSHLPPSTSAVPGSDRKPGQPAQASTPIPGPLNDRSASPIAGKNMTTRGSGGSAFALGLGTDGSSTPVVTSVPEKSARRVSVQQQQQQQEVMKMSRVVQSENEMLKQEVEKLRKREQWLMAEVILTRDSLPAPTSGHGKKQEGNDDPSSLSLQEKRLSMVDLERELASGELEGQQLKIMKALVKVKEELKTAKMSIVTQAQTASNKIKEAERVRTAALQEAAYLKAKMSSMTNAQQDPGALARVEMERAADLEKRLTNALNELDAMEIQYQKAQETLEQEKRSRIAAEERSQGSILLADQAQSAHTRALAEITSLHSRASKAEAESREYAAQLAETQAGVSGHQSQSSGLLQKVQSLKQQVEEQELALERAQVAFSVANDRAARAEARSEEAAQKIDRLESQRFELSTEANRYKSEAERLQSKVEDLENRWQVSKDEVATLRKLVEDGLGAFSPRARSEKITPERKHDSIAILSTVSRVSELEHELASLKKLHSVSQAAATKSSSELADAMIELSRLEQASMQARTETISLQKLLSHEREAAAQLRSNLVKTEQQLEEKVKELEDHEVQLGLLQDVMREKGMIAEDIVVHARARGTPEYAIELEGKVRAAQERIEELEQELKEVRSRFNEQSVVLENQRQNANQQAEKMSILLRKIKKDLEETIKEKEEVEIVFKQLQEDHAHCDDHVQELSTSCENLKEQEEERMMMLKMHWEEEHQELSGQINDLQKKLEESEMQSSELSQKAISATERLQEVEALNEAISDELENLQGQMESMKKKAAKTEEQLKADVERLVTEIHQTQEKLHAKQSEFNEASELNEQLQRELEQALQAQNQSQNTNQGSTAAIQRLESERQDLEQRLKKAQEEIHILEGDNSVLEARLADAEKKVALLLEDMQSSMTDVSNSPPSSDNLAGIHQQLTNHLRLNLSNLNSQTTSGSASSSPSILKNQHHQQSSPVLTNAQRLINNARSASQGSRSSQGSHSNSPVSQNATTTLSPLGSPTSKIYHATKTILNRTKYSNQNSTIGTIGTIGKQQTPHVGEYDAGEHVKPSEHQQRDLDRDSVDSITRELEMLKVPWNKNTPAFMQQQQQQQQQQQVPQTYQYSGKLNDHKNQFYNYSDESSEGDNEEEYLAHMKQQQEQQQQHFKDTRSFNEKSTLRLKEYEQMIDEIENSRLH</sequence>
<dbReference type="GO" id="GO:0005737">
    <property type="term" value="C:cytoplasm"/>
    <property type="evidence" value="ECO:0007669"/>
    <property type="project" value="UniProtKB-SubCell"/>
</dbReference>
<reference evidence="8 9" key="1">
    <citation type="submission" date="2016-07" db="EMBL/GenBank/DDBJ databases">
        <title>Pervasive Adenine N6-methylation of Active Genes in Fungi.</title>
        <authorList>
            <consortium name="DOE Joint Genome Institute"/>
            <person name="Mondo S.J."/>
            <person name="Dannebaum R.O."/>
            <person name="Kuo R.C."/>
            <person name="Labutti K."/>
            <person name="Haridas S."/>
            <person name="Kuo A."/>
            <person name="Salamov A."/>
            <person name="Ahrendt S.R."/>
            <person name="Lipzen A."/>
            <person name="Sullivan W."/>
            <person name="Andreopoulos W.B."/>
            <person name="Clum A."/>
            <person name="Lindquist E."/>
            <person name="Daum C."/>
            <person name="Ramamoorthy G.K."/>
            <person name="Gryganskyi A."/>
            <person name="Culley D."/>
            <person name="Magnuson J.K."/>
            <person name="James T.Y."/>
            <person name="O'Malley M.A."/>
            <person name="Stajich J.E."/>
            <person name="Spatafora J.W."/>
            <person name="Visel A."/>
            <person name="Grigoriev I.V."/>
        </authorList>
    </citation>
    <scope>NUCLEOTIDE SEQUENCE [LARGE SCALE GENOMIC DNA]</scope>
    <source>
        <strain evidence="8 9">NRRL 3116</strain>
    </source>
</reference>
<feature type="region of interest" description="Disordered" evidence="7">
    <location>
        <begin position="1776"/>
        <end position="1812"/>
    </location>
</feature>
<gene>
    <name evidence="8" type="ORF">BCR41DRAFT_334727</name>
</gene>
<evidence type="ECO:0000313" key="8">
    <source>
        <dbReference type="EMBL" id="ORZ20902.1"/>
    </source>
</evidence>
<dbReference type="FunFam" id="2.120.10.80:FF:000049">
    <property type="entry name" value="Cell polarity protein (Tea1)"/>
    <property type="match status" value="1"/>
</dbReference>
<feature type="coiled-coil region" evidence="6">
    <location>
        <begin position="844"/>
        <end position="871"/>
    </location>
</feature>
<feature type="compositionally biased region" description="Low complexity" evidence="7">
    <location>
        <begin position="614"/>
        <end position="627"/>
    </location>
</feature>
<evidence type="ECO:0000256" key="4">
    <source>
        <dbReference type="ARBA" id="ARBA00022737"/>
    </source>
</evidence>
<feature type="compositionally biased region" description="Polar residues" evidence="7">
    <location>
        <begin position="51"/>
        <end position="61"/>
    </location>
</feature>
<keyword evidence="5 6" id="KW-0175">Coiled coil</keyword>
<feature type="region of interest" description="Disordered" evidence="7">
    <location>
        <begin position="1680"/>
        <end position="1752"/>
    </location>
</feature>
<dbReference type="Gene3D" id="1.20.5.170">
    <property type="match status" value="1"/>
</dbReference>
<organism evidence="8 9">
    <name type="scientific">Lobosporangium transversale</name>
    <dbReference type="NCBI Taxonomy" id="64571"/>
    <lineage>
        <taxon>Eukaryota</taxon>
        <taxon>Fungi</taxon>
        <taxon>Fungi incertae sedis</taxon>
        <taxon>Mucoromycota</taxon>
        <taxon>Mortierellomycotina</taxon>
        <taxon>Mortierellomycetes</taxon>
        <taxon>Mortierellales</taxon>
        <taxon>Mortierellaceae</taxon>
        <taxon>Lobosporangium</taxon>
    </lineage>
</organism>
<feature type="compositionally biased region" description="Low complexity" evidence="7">
    <location>
        <begin position="62"/>
        <end position="74"/>
    </location>
</feature>
<dbReference type="InterPro" id="IPR011043">
    <property type="entry name" value="Gal_Oxase/kelch_b-propeller"/>
</dbReference>
<keyword evidence="2" id="KW-0880">Kelch repeat</keyword>
<feature type="compositionally biased region" description="Basic and acidic residues" evidence="7">
    <location>
        <begin position="484"/>
        <end position="495"/>
    </location>
</feature>
<keyword evidence="9" id="KW-1185">Reference proteome</keyword>
<feature type="compositionally biased region" description="Low complexity" evidence="7">
    <location>
        <begin position="1742"/>
        <end position="1752"/>
    </location>
</feature>
<dbReference type="SMART" id="SM00612">
    <property type="entry name" value="Kelch"/>
    <property type="match status" value="4"/>
</dbReference>
<feature type="compositionally biased region" description="Polar residues" evidence="7">
    <location>
        <begin position="513"/>
        <end position="540"/>
    </location>
</feature>
<feature type="compositionally biased region" description="Low complexity" evidence="7">
    <location>
        <begin position="1717"/>
        <end position="1735"/>
    </location>
</feature>
<feature type="coiled-coil region" evidence="6">
    <location>
        <begin position="1349"/>
        <end position="1429"/>
    </location>
</feature>
<dbReference type="GeneID" id="33563794"/>
<dbReference type="OrthoDB" id="45365at2759"/>
<feature type="compositionally biased region" description="Basic and acidic residues" evidence="7">
    <location>
        <begin position="1790"/>
        <end position="1812"/>
    </location>
</feature>
<feature type="compositionally biased region" description="Polar residues" evidence="7">
    <location>
        <begin position="1776"/>
        <end position="1787"/>
    </location>
</feature>